<keyword evidence="1" id="KW-0812">Transmembrane</keyword>
<evidence type="ECO:0000313" key="3">
    <source>
        <dbReference type="Proteomes" id="UP000324222"/>
    </source>
</evidence>
<protein>
    <submittedName>
        <fullName evidence="2">Uncharacterized protein</fullName>
    </submittedName>
</protein>
<reference evidence="2 3" key="1">
    <citation type="submission" date="2019-05" db="EMBL/GenBank/DDBJ databases">
        <title>Another draft genome of Portunus trituberculatus and its Hox gene families provides insights of decapod evolution.</title>
        <authorList>
            <person name="Jeong J.-H."/>
            <person name="Song I."/>
            <person name="Kim S."/>
            <person name="Choi T."/>
            <person name="Kim D."/>
            <person name="Ryu S."/>
            <person name="Kim W."/>
        </authorList>
    </citation>
    <scope>NUCLEOTIDE SEQUENCE [LARGE SCALE GENOMIC DNA]</scope>
    <source>
        <tissue evidence="2">Muscle</tissue>
    </source>
</reference>
<organism evidence="2 3">
    <name type="scientific">Portunus trituberculatus</name>
    <name type="common">Swimming crab</name>
    <name type="synonym">Neptunus trituberculatus</name>
    <dbReference type="NCBI Taxonomy" id="210409"/>
    <lineage>
        <taxon>Eukaryota</taxon>
        <taxon>Metazoa</taxon>
        <taxon>Ecdysozoa</taxon>
        <taxon>Arthropoda</taxon>
        <taxon>Crustacea</taxon>
        <taxon>Multicrustacea</taxon>
        <taxon>Malacostraca</taxon>
        <taxon>Eumalacostraca</taxon>
        <taxon>Eucarida</taxon>
        <taxon>Decapoda</taxon>
        <taxon>Pleocyemata</taxon>
        <taxon>Brachyura</taxon>
        <taxon>Eubrachyura</taxon>
        <taxon>Portunoidea</taxon>
        <taxon>Portunidae</taxon>
        <taxon>Portuninae</taxon>
        <taxon>Portunus</taxon>
    </lineage>
</organism>
<proteinExistence type="predicted"/>
<evidence type="ECO:0000313" key="2">
    <source>
        <dbReference type="EMBL" id="MPC29713.1"/>
    </source>
</evidence>
<comment type="caution">
    <text evidence="2">The sequence shown here is derived from an EMBL/GenBank/DDBJ whole genome shotgun (WGS) entry which is preliminary data.</text>
</comment>
<gene>
    <name evidence="2" type="ORF">E2C01_022959</name>
</gene>
<sequence>MLHHYTKHRCNGIILSLIICLINLTVHHYIKHRCNEIVVKNCYSEESYTTSRHKAQT</sequence>
<dbReference type="AlphaFoldDB" id="A0A5B7E9X1"/>
<dbReference type="Proteomes" id="UP000324222">
    <property type="component" value="Unassembled WGS sequence"/>
</dbReference>
<evidence type="ECO:0000256" key="1">
    <source>
        <dbReference type="SAM" id="Phobius"/>
    </source>
</evidence>
<dbReference type="EMBL" id="VSRR010002122">
    <property type="protein sequence ID" value="MPC29713.1"/>
    <property type="molecule type" value="Genomic_DNA"/>
</dbReference>
<keyword evidence="3" id="KW-1185">Reference proteome</keyword>
<keyword evidence="1" id="KW-1133">Transmembrane helix</keyword>
<keyword evidence="1" id="KW-0472">Membrane</keyword>
<feature type="transmembrane region" description="Helical" evidence="1">
    <location>
        <begin position="12"/>
        <end position="30"/>
    </location>
</feature>
<accession>A0A5B7E9X1</accession>
<name>A0A5B7E9X1_PORTR</name>